<evidence type="ECO:0000256" key="1">
    <source>
        <dbReference type="SAM" id="MobiDB-lite"/>
    </source>
</evidence>
<accession>A0ABD3RYU1</accession>
<dbReference type="AlphaFoldDB" id="A0ABD3RYU1"/>
<dbReference type="EMBL" id="JALLPB020000105">
    <property type="protein sequence ID" value="KAL3817395.1"/>
    <property type="molecule type" value="Genomic_DNA"/>
</dbReference>
<comment type="caution">
    <text evidence="2">The sequence shown here is derived from an EMBL/GenBank/DDBJ whole genome shotgun (WGS) entry which is preliminary data.</text>
</comment>
<reference evidence="2 3" key="1">
    <citation type="submission" date="2024-10" db="EMBL/GenBank/DDBJ databases">
        <title>Updated reference genomes for cyclostephanoid diatoms.</title>
        <authorList>
            <person name="Roberts W.R."/>
            <person name="Alverson A.J."/>
        </authorList>
    </citation>
    <scope>NUCLEOTIDE SEQUENCE [LARGE SCALE GENOMIC DNA]</scope>
    <source>
        <strain evidence="2 3">AJA228-03</strain>
    </source>
</reference>
<keyword evidence="3" id="KW-1185">Reference proteome</keyword>
<dbReference type="Proteomes" id="UP001530377">
    <property type="component" value="Unassembled WGS sequence"/>
</dbReference>
<gene>
    <name evidence="2" type="ORF">ACHAXA_011024</name>
</gene>
<protein>
    <submittedName>
        <fullName evidence="2">Uncharacterized protein</fullName>
    </submittedName>
</protein>
<organism evidence="2 3">
    <name type="scientific">Cyclostephanos tholiformis</name>
    <dbReference type="NCBI Taxonomy" id="382380"/>
    <lineage>
        <taxon>Eukaryota</taxon>
        <taxon>Sar</taxon>
        <taxon>Stramenopiles</taxon>
        <taxon>Ochrophyta</taxon>
        <taxon>Bacillariophyta</taxon>
        <taxon>Coscinodiscophyceae</taxon>
        <taxon>Thalassiosirophycidae</taxon>
        <taxon>Stephanodiscales</taxon>
        <taxon>Stephanodiscaceae</taxon>
        <taxon>Cyclostephanos</taxon>
    </lineage>
</organism>
<proteinExistence type="predicted"/>
<sequence length="325" mass="34987">MTIVGKKNGEKVMMDVPGDGFDAFLAFLKSGAHYPIPSDGLGSHASSNPSDTNRPSSLGVVPIASTGAFSTEMRKKQNTKLGGAGGGGGRRLDTPSSPTRNKTKGDHGPAPPSPSPTAKTAKTTGTYELDRKRNGQQDVPESLLVKDEKGTTKSHGGGLLSRLVRRLRFNSHSSRKDATTAAEDEVYRRNDIVEVSSILSSISSNESRESASSTIFPYHPFVAENGHRCWSSPGMMSSSCSIREQCSVQYSATYDRSELEGNASTWAFSIVGGGEIDSIEGGTVFDGFIDVNDLLRNARNFDKQPAWIVDNERRKVERMCGAFEV</sequence>
<feature type="region of interest" description="Disordered" evidence="1">
    <location>
        <begin position="40"/>
        <end position="158"/>
    </location>
</feature>
<evidence type="ECO:0000313" key="2">
    <source>
        <dbReference type="EMBL" id="KAL3817395.1"/>
    </source>
</evidence>
<name>A0ABD3RYU1_9STRA</name>
<evidence type="ECO:0000313" key="3">
    <source>
        <dbReference type="Proteomes" id="UP001530377"/>
    </source>
</evidence>
<feature type="compositionally biased region" description="Polar residues" evidence="1">
    <location>
        <begin position="44"/>
        <end position="56"/>
    </location>
</feature>
<feature type="compositionally biased region" description="Low complexity" evidence="1">
    <location>
        <begin position="116"/>
        <end position="126"/>
    </location>
</feature>